<comment type="caution">
    <text evidence="2">The sequence shown here is derived from an EMBL/GenBank/DDBJ whole genome shotgun (WGS) entry which is preliminary data.</text>
</comment>
<protein>
    <submittedName>
        <fullName evidence="2">Uncharacterized protein</fullName>
    </submittedName>
</protein>
<reference evidence="2 3" key="1">
    <citation type="journal article" date="2012" name="Genome Biol.">
        <title>Sequencing three crocodilian genomes to illuminate the evolution of archosaurs and amniotes.</title>
        <authorList>
            <person name="St John J.A."/>
            <person name="Braun E.L."/>
            <person name="Isberg S.R."/>
            <person name="Miles L.G."/>
            <person name="Chong A.Y."/>
            <person name="Gongora J."/>
            <person name="Dalzell P."/>
            <person name="Moran C."/>
            <person name="Bed'hom B."/>
            <person name="Abzhanov A."/>
            <person name="Burgess S.C."/>
            <person name="Cooksey A.M."/>
            <person name="Castoe T.A."/>
            <person name="Crawford N.G."/>
            <person name="Densmore L.D."/>
            <person name="Drew J.C."/>
            <person name="Edwards S.V."/>
            <person name="Faircloth B.C."/>
            <person name="Fujita M.K."/>
            <person name="Greenwold M.J."/>
            <person name="Hoffmann F.G."/>
            <person name="Howard J.M."/>
            <person name="Iguchi T."/>
            <person name="Janes D.E."/>
            <person name="Khan S.Y."/>
            <person name="Kohno S."/>
            <person name="de Koning A.J."/>
            <person name="Lance S.L."/>
            <person name="McCarthy F.M."/>
            <person name="McCormack J.E."/>
            <person name="Merchant M.E."/>
            <person name="Peterson D.G."/>
            <person name="Pollock D.D."/>
            <person name="Pourmand N."/>
            <person name="Raney B.J."/>
            <person name="Roessler K.A."/>
            <person name="Sanford J.R."/>
            <person name="Sawyer R.H."/>
            <person name="Schmidt C.J."/>
            <person name="Triplett E.W."/>
            <person name="Tuberville T.D."/>
            <person name="Venegas-Anaya M."/>
            <person name="Howard J.T."/>
            <person name="Jarvis E.D."/>
            <person name="Guillette L.J.Jr."/>
            <person name="Glenn T.C."/>
            <person name="Green R.E."/>
            <person name="Ray D.A."/>
        </authorList>
    </citation>
    <scope>NUCLEOTIDE SEQUENCE [LARGE SCALE GENOMIC DNA]</scope>
    <source>
        <strain evidence="2">KSC_2009_1</strain>
    </source>
</reference>
<feature type="region of interest" description="Disordered" evidence="1">
    <location>
        <begin position="1"/>
        <end position="21"/>
    </location>
</feature>
<dbReference type="Proteomes" id="UP000050525">
    <property type="component" value="Unassembled WGS sequence"/>
</dbReference>
<proteinExistence type="predicted"/>
<evidence type="ECO:0000256" key="1">
    <source>
        <dbReference type="SAM" id="MobiDB-lite"/>
    </source>
</evidence>
<dbReference type="EMBL" id="AKHW03005669">
    <property type="protein sequence ID" value="KYO25856.1"/>
    <property type="molecule type" value="Genomic_DNA"/>
</dbReference>
<feature type="compositionally biased region" description="Low complexity" evidence="1">
    <location>
        <begin position="1"/>
        <end position="15"/>
    </location>
</feature>
<keyword evidence="3" id="KW-1185">Reference proteome</keyword>
<name>A0A151MMW6_ALLMI</name>
<organism evidence="2 3">
    <name type="scientific">Alligator mississippiensis</name>
    <name type="common">American alligator</name>
    <dbReference type="NCBI Taxonomy" id="8496"/>
    <lineage>
        <taxon>Eukaryota</taxon>
        <taxon>Metazoa</taxon>
        <taxon>Chordata</taxon>
        <taxon>Craniata</taxon>
        <taxon>Vertebrata</taxon>
        <taxon>Euteleostomi</taxon>
        <taxon>Archelosauria</taxon>
        <taxon>Archosauria</taxon>
        <taxon>Crocodylia</taxon>
        <taxon>Alligatoridae</taxon>
        <taxon>Alligatorinae</taxon>
        <taxon>Alligator</taxon>
    </lineage>
</organism>
<evidence type="ECO:0000313" key="2">
    <source>
        <dbReference type="EMBL" id="KYO25856.1"/>
    </source>
</evidence>
<evidence type="ECO:0000313" key="3">
    <source>
        <dbReference type="Proteomes" id="UP000050525"/>
    </source>
</evidence>
<accession>A0A151MMW6</accession>
<dbReference type="AlphaFoldDB" id="A0A151MMW6"/>
<sequence length="96" mass="10499">MHEGRSSTTTLLGSPKLGGGKLTTADGKIVGSILTITTWARELAISGSQPFTCERITHPTSPGMVCSRACLIPKMKWRDLSRSVPWPPRQQPSHWD</sequence>
<gene>
    <name evidence="2" type="ORF">Y1Q_0023653</name>
</gene>